<dbReference type="GO" id="GO:0051015">
    <property type="term" value="F:actin filament binding"/>
    <property type="evidence" value="ECO:0007669"/>
    <property type="project" value="TreeGrafter"/>
</dbReference>
<dbReference type="OMA" id="IEQWEPI"/>
<dbReference type="EnsemblMetazoa" id="XM_024224834.1">
    <property type="protein sequence ID" value="XP_024080602.1"/>
    <property type="gene ID" value="LOC106668085"/>
</dbReference>
<evidence type="ECO:0000256" key="9">
    <source>
        <dbReference type="ARBA" id="ARBA00023242"/>
    </source>
</evidence>
<dbReference type="GO" id="GO:0071013">
    <property type="term" value="C:catalytic step 2 spliceosome"/>
    <property type="evidence" value="ECO:0007669"/>
    <property type="project" value="TreeGrafter"/>
</dbReference>
<organism evidence="12 13">
    <name type="scientific">Cimex lectularius</name>
    <name type="common">Bed bug</name>
    <name type="synonym">Acanthia lectularia</name>
    <dbReference type="NCBI Taxonomy" id="79782"/>
    <lineage>
        <taxon>Eukaryota</taxon>
        <taxon>Metazoa</taxon>
        <taxon>Ecdysozoa</taxon>
        <taxon>Arthropoda</taxon>
        <taxon>Hexapoda</taxon>
        <taxon>Insecta</taxon>
        <taxon>Pterygota</taxon>
        <taxon>Neoptera</taxon>
        <taxon>Paraneoptera</taxon>
        <taxon>Hemiptera</taxon>
        <taxon>Heteroptera</taxon>
        <taxon>Panheteroptera</taxon>
        <taxon>Cimicomorpha</taxon>
        <taxon>Cimicidae</taxon>
        <taxon>Cimex</taxon>
    </lineage>
</organism>
<dbReference type="GO" id="GO:0006364">
    <property type="term" value="P:rRNA processing"/>
    <property type="evidence" value="ECO:0007669"/>
    <property type="project" value="UniProtKB-KW"/>
</dbReference>
<dbReference type="GO" id="GO:0055120">
    <property type="term" value="C:striated muscle dense body"/>
    <property type="evidence" value="ECO:0007669"/>
    <property type="project" value="TreeGrafter"/>
</dbReference>
<dbReference type="OrthoDB" id="5539371at2759"/>
<feature type="compositionally biased region" description="Basic and acidic residues" evidence="11">
    <location>
        <begin position="205"/>
        <end position="215"/>
    </location>
</feature>
<evidence type="ECO:0000256" key="1">
    <source>
        <dbReference type="ARBA" id="ARBA00004408"/>
    </source>
</evidence>
<dbReference type="InterPro" id="IPR010414">
    <property type="entry name" value="FRG1"/>
</dbReference>
<dbReference type="PANTHER" id="PTHR12928:SF0">
    <property type="entry name" value="FSHD REGION GENE 1"/>
    <property type="match status" value="1"/>
</dbReference>
<comment type="similarity">
    <text evidence="4">Belongs to the FRG1 family.</text>
</comment>
<name>A0A8I6SEH9_CIMLE</name>
<comment type="subcellular location">
    <subcellularLocation>
        <location evidence="2">Cytoplasm</location>
    </subcellularLocation>
    <subcellularLocation>
        <location evidence="1">Nucleus</location>
        <location evidence="1">Cajal body</location>
    </subcellularLocation>
    <subcellularLocation>
        <location evidence="3">Nucleus</location>
        <location evidence="3">Nucleolus</location>
    </subcellularLocation>
</comment>
<dbReference type="GO" id="GO:0007517">
    <property type="term" value="P:muscle organ development"/>
    <property type="evidence" value="ECO:0007669"/>
    <property type="project" value="UniProtKB-KW"/>
</dbReference>
<proteinExistence type="inferred from homology"/>
<evidence type="ECO:0000256" key="10">
    <source>
        <dbReference type="ARBA" id="ARBA00072064"/>
    </source>
</evidence>
<dbReference type="CDD" id="cd23338">
    <property type="entry name" value="beta-trefoil_FSCN_FRG1"/>
    <property type="match status" value="1"/>
</dbReference>
<keyword evidence="9" id="KW-0539">Nucleus</keyword>
<evidence type="ECO:0000313" key="12">
    <source>
        <dbReference type="EnsemblMetazoa" id="XP_024080602.1"/>
    </source>
</evidence>
<feature type="region of interest" description="Disordered" evidence="11">
    <location>
        <begin position="195"/>
        <end position="215"/>
    </location>
</feature>
<evidence type="ECO:0000256" key="11">
    <source>
        <dbReference type="SAM" id="MobiDB-lite"/>
    </source>
</evidence>
<keyword evidence="5" id="KW-0963">Cytoplasm</keyword>
<dbReference type="CTD" id="2483"/>
<protein>
    <recommendedName>
        <fullName evidence="10">Protein FRG1 homolog</fullName>
    </recommendedName>
</protein>
<dbReference type="Pfam" id="PF06229">
    <property type="entry name" value="FRG1"/>
    <property type="match status" value="1"/>
</dbReference>
<keyword evidence="13" id="KW-1185">Reference proteome</keyword>
<keyword evidence="7" id="KW-0517">Myogenesis</keyword>
<dbReference type="AlphaFoldDB" id="A0A8I6SEH9"/>
<feature type="region of interest" description="Disordered" evidence="11">
    <location>
        <begin position="17"/>
        <end position="49"/>
    </location>
</feature>
<accession>A0A8I6SEH9</accession>
<dbReference type="GO" id="GO:0015030">
    <property type="term" value="C:Cajal body"/>
    <property type="evidence" value="ECO:0007669"/>
    <property type="project" value="UniProtKB-SubCell"/>
</dbReference>
<reference evidence="12" key="1">
    <citation type="submission" date="2022-01" db="UniProtKB">
        <authorList>
            <consortium name="EnsemblMetazoa"/>
        </authorList>
    </citation>
    <scope>IDENTIFICATION</scope>
</reference>
<dbReference type="InterPro" id="IPR013865">
    <property type="entry name" value="FAM32A"/>
</dbReference>
<dbReference type="GeneID" id="106668085"/>
<evidence type="ECO:0000256" key="2">
    <source>
        <dbReference type="ARBA" id="ARBA00004496"/>
    </source>
</evidence>
<keyword evidence="8" id="KW-0698">rRNA processing</keyword>
<evidence type="ECO:0000256" key="8">
    <source>
        <dbReference type="ARBA" id="ARBA00022552"/>
    </source>
</evidence>
<dbReference type="FunFam" id="2.80.10.50:FF:000061">
    <property type="entry name" value="Protein FRG1"/>
    <property type="match status" value="1"/>
</dbReference>
<dbReference type="InterPro" id="IPR008999">
    <property type="entry name" value="Actin-crosslinking"/>
</dbReference>
<dbReference type="Gene3D" id="2.80.10.50">
    <property type="match status" value="1"/>
</dbReference>
<dbReference type="Pfam" id="PF08555">
    <property type="entry name" value="FAM32A"/>
    <property type="match status" value="1"/>
</dbReference>
<evidence type="ECO:0000256" key="3">
    <source>
        <dbReference type="ARBA" id="ARBA00004604"/>
    </source>
</evidence>
<keyword evidence="6" id="KW-0690">Ribosome biogenesis</keyword>
<evidence type="ECO:0000313" key="13">
    <source>
        <dbReference type="Proteomes" id="UP000494040"/>
    </source>
</evidence>
<sequence length="215" mass="23714">MSEYSFVKKGKLVLKGEKSEKKKKKKKKDKDRKINDNEETQNDEDRSAHGGWGKVFSVKEIIGPVAIEFVTGTYVKALDNGLFTLGAPHDHGEGPAPEEILTAVPVNETKVAFKSGYDKYLGVNKNGIVTGRADAIGPLEQWEPVFQDGKMALLSSSNCFMCLKDEDDSIAALNTTAGEKEMLSIRSQKEKVARVAPDMPSEEMGSVKEIERNYV</sequence>
<dbReference type="GO" id="GO:0005730">
    <property type="term" value="C:nucleolus"/>
    <property type="evidence" value="ECO:0007669"/>
    <property type="project" value="UniProtKB-SubCell"/>
</dbReference>
<dbReference type="RefSeq" id="XP_024080602.1">
    <property type="nucleotide sequence ID" value="XM_024224834.1"/>
</dbReference>
<evidence type="ECO:0000256" key="6">
    <source>
        <dbReference type="ARBA" id="ARBA00022517"/>
    </source>
</evidence>
<evidence type="ECO:0000256" key="5">
    <source>
        <dbReference type="ARBA" id="ARBA00022490"/>
    </source>
</evidence>
<dbReference type="SUPFAM" id="SSF50405">
    <property type="entry name" value="Actin-crosslinking proteins"/>
    <property type="match status" value="1"/>
</dbReference>
<dbReference type="Proteomes" id="UP000494040">
    <property type="component" value="Unassembled WGS sequence"/>
</dbReference>
<evidence type="ECO:0000256" key="4">
    <source>
        <dbReference type="ARBA" id="ARBA00010878"/>
    </source>
</evidence>
<dbReference type="PANTHER" id="PTHR12928">
    <property type="entry name" value="FRG1 PROTEIN"/>
    <property type="match status" value="1"/>
</dbReference>
<dbReference type="KEGG" id="clec:106668085"/>
<evidence type="ECO:0000256" key="7">
    <source>
        <dbReference type="ARBA" id="ARBA00022541"/>
    </source>
</evidence>
<feature type="compositionally biased region" description="Basic residues" evidence="11">
    <location>
        <begin position="21"/>
        <end position="30"/>
    </location>
</feature>